<dbReference type="AlphaFoldDB" id="A0A7Y2P1I3"/>
<keyword evidence="2" id="KW-1185">Reference proteome</keyword>
<reference evidence="1 2" key="1">
    <citation type="submission" date="2020-04" db="EMBL/GenBank/DDBJ databases">
        <title>Massilia sp. nov., a cold adapted bacteria isolated from Arctic soil.</title>
        <authorList>
            <person name="Son J."/>
            <person name="Ka J.-O."/>
        </authorList>
    </citation>
    <scope>NUCLEOTIDE SEQUENCE [LARGE SCALE GENOMIC DNA]</scope>
    <source>
        <strain evidence="1 2">ML15P13</strain>
    </source>
</reference>
<sequence>MRYSLDYWTERRNDFRTSLLIDAAINAASSHDVFTAAQELLEQHTPPDVVIRVLTRSTKRRRYPESEIPGSSADSPR</sequence>
<protein>
    <submittedName>
        <fullName evidence="1">Uncharacterized protein</fullName>
    </submittedName>
</protein>
<dbReference type="Proteomes" id="UP000533905">
    <property type="component" value="Unassembled WGS sequence"/>
</dbReference>
<name>A0A7Y2P1I3_9BURK</name>
<dbReference type="RefSeq" id="WP_171086418.1">
    <property type="nucleotide sequence ID" value="NZ_JABAIV010000006.1"/>
</dbReference>
<evidence type="ECO:0000313" key="2">
    <source>
        <dbReference type="Proteomes" id="UP000533905"/>
    </source>
</evidence>
<dbReference type="EMBL" id="JABAIV010000006">
    <property type="protein sequence ID" value="NNG24596.1"/>
    <property type="molecule type" value="Genomic_DNA"/>
</dbReference>
<comment type="caution">
    <text evidence="1">The sequence shown here is derived from an EMBL/GenBank/DDBJ whole genome shotgun (WGS) entry which is preliminary data.</text>
</comment>
<gene>
    <name evidence="1" type="ORF">HGB41_16510</name>
</gene>
<accession>A0A7Y2P1I3</accession>
<evidence type="ECO:0000313" key="1">
    <source>
        <dbReference type="EMBL" id="NNG24596.1"/>
    </source>
</evidence>
<proteinExistence type="predicted"/>
<organism evidence="1 2">
    <name type="scientific">Telluria aromaticivorans</name>
    <dbReference type="NCBI Taxonomy" id="2725995"/>
    <lineage>
        <taxon>Bacteria</taxon>
        <taxon>Pseudomonadati</taxon>
        <taxon>Pseudomonadota</taxon>
        <taxon>Betaproteobacteria</taxon>
        <taxon>Burkholderiales</taxon>
        <taxon>Oxalobacteraceae</taxon>
        <taxon>Telluria group</taxon>
        <taxon>Telluria</taxon>
    </lineage>
</organism>